<dbReference type="EMBL" id="DF238840">
    <property type="protein sequence ID" value="GAF25219.1"/>
    <property type="molecule type" value="Genomic_DNA"/>
</dbReference>
<reference evidence="2" key="1">
    <citation type="journal article" date="2014" name="Gene">
        <title>Genome-guided analysis of transformation efficiency and carbon dioxide assimilation by Moorella thermoacetica Y72.</title>
        <authorList>
            <person name="Tsukahara K."/>
            <person name="Kita A."/>
            <person name="Nakashimada Y."/>
            <person name="Hoshino T."/>
            <person name="Murakami K."/>
        </authorList>
    </citation>
    <scope>NUCLEOTIDE SEQUENCE [LARGE SCALE GENOMIC DNA]</scope>
    <source>
        <strain evidence="2">Y72</strain>
    </source>
</reference>
<dbReference type="PANTHER" id="PTHR47099">
    <property type="entry name" value="METHYLCOBAMIDE:COM METHYLTRANSFERASE MTBA"/>
    <property type="match status" value="1"/>
</dbReference>
<dbReference type="PANTHER" id="PTHR47099:SF1">
    <property type="entry name" value="METHYLCOBAMIDE:COM METHYLTRANSFERASE MTBA"/>
    <property type="match status" value="1"/>
</dbReference>
<dbReference type="SUPFAM" id="SSF51726">
    <property type="entry name" value="UROD/MetE-like"/>
    <property type="match status" value="1"/>
</dbReference>
<dbReference type="GO" id="GO:0004853">
    <property type="term" value="F:uroporphyrinogen decarboxylase activity"/>
    <property type="evidence" value="ECO:0007669"/>
    <property type="project" value="InterPro"/>
</dbReference>
<accession>A0A0S6UBP4</accession>
<dbReference type="GO" id="GO:0006779">
    <property type="term" value="P:porphyrin-containing compound biosynthetic process"/>
    <property type="evidence" value="ECO:0007669"/>
    <property type="project" value="InterPro"/>
</dbReference>
<dbReference type="InterPro" id="IPR038071">
    <property type="entry name" value="UROD/MetE-like_sf"/>
</dbReference>
<name>A0A0S6UBP4_NEOTH</name>
<dbReference type="Pfam" id="PF01208">
    <property type="entry name" value="URO-D"/>
    <property type="match status" value="1"/>
</dbReference>
<dbReference type="Gene3D" id="3.20.20.210">
    <property type="match status" value="1"/>
</dbReference>
<dbReference type="AlphaFoldDB" id="A0A0S6UBP4"/>
<dbReference type="InterPro" id="IPR000257">
    <property type="entry name" value="Uroporphyrinogen_deCOase"/>
</dbReference>
<sequence>MVAVPVPMGGMLTMNSRERLVKALNHEEPDRVPFDLGASLITGIHKIAYQNVLKYMGIKEEEIPIFDVVQQLAAPSEHFLQRINVDTRNLSPKNSSKWQLQFEDDDHYRYFTDEWGIVWRMPLGHGLYFDMYKNPLADVEDVREIDKYTFPDPDDDNRYLGLRERALELYEQGYAIVMSSISAGIMELGAWLRGFENFYMDLVLRPELISRILDKALEIKIKYWSRVLEQVGDLIQVVQEADDLGTQNSLLISPEMYRKLIKPRHKELFGFIHSKTKAAIFIHCCGAIYELIPDLIEVGVDILNPVQFTAKNMEATKLKREFGTDIVFWGGGVDTQNILPHGTPQQVKDSVRRQIEILAPGGGFVFNTVHNIQPDVPPENFVAMLEALEEYGKY</sequence>
<organism evidence="2">
    <name type="scientific">Moorella thermoacetica Y72</name>
    <dbReference type="NCBI Taxonomy" id="1325331"/>
    <lineage>
        <taxon>Bacteria</taxon>
        <taxon>Bacillati</taxon>
        <taxon>Bacillota</taxon>
        <taxon>Clostridia</taxon>
        <taxon>Neomoorellales</taxon>
        <taxon>Neomoorellaceae</taxon>
        <taxon>Neomoorella</taxon>
    </lineage>
</organism>
<proteinExistence type="predicted"/>
<gene>
    <name evidence="2" type="ORF">MTY_0549</name>
</gene>
<protein>
    <submittedName>
        <fullName evidence="2">Uroporphyrinogen-III decarboxylase</fullName>
    </submittedName>
</protein>
<dbReference type="Proteomes" id="UP000063718">
    <property type="component" value="Unassembled WGS sequence"/>
</dbReference>
<evidence type="ECO:0000313" key="2">
    <source>
        <dbReference type="EMBL" id="GAF25219.1"/>
    </source>
</evidence>
<feature type="domain" description="Uroporphyrinogen decarboxylase (URO-D)" evidence="1">
    <location>
        <begin position="140"/>
        <end position="391"/>
    </location>
</feature>
<dbReference type="InterPro" id="IPR052024">
    <property type="entry name" value="Methanogen_methyltrans"/>
</dbReference>
<evidence type="ECO:0000259" key="1">
    <source>
        <dbReference type="Pfam" id="PF01208"/>
    </source>
</evidence>